<evidence type="ECO:0000256" key="4">
    <source>
        <dbReference type="ARBA" id="ARBA00022989"/>
    </source>
</evidence>
<feature type="transmembrane region" description="Helical" evidence="6">
    <location>
        <begin position="96"/>
        <end position="116"/>
    </location>
</feature>
<feature type="transmembrane region" description="Helical" evidence="6">
    <location>
        <begin position="203"/>
        <end position="223"/>
    </location>
</feature>
<dbReference type="RefSeq" id="WP_091769732.1">
    <property type="nucleotide sequence ID" value="NZ_FNHG01000009.1"/>
</dbReference>
<dbReference type="Proteomes" id="UP000199759">
    <property type="component" value="Unassembled WGS sequence"/>
</dbReference>
<evidence type="ECO:0000313" key="8">
    <source>
        <dbReference type="EMBL" id="SDM32523.1"/>
    </source>
</evidence>
<evidence type="ECO:0000256" key="3">
    <source>
        <dbReference type="ARBA" id="ARBA00022692"/>
    </source>
</evidence>
<feature type="transmembrane region" description="Helical" evidence="6">
    <location>
        <begin position="60"/>
        <end position="89"/>
    </location>
</feature>
<dbReference type="EMBL" id="FNHG01000009">
    <property type="protein sequence ID" value="SDM32523.1"/>
    <property type="molecule type" value="Genomic_DNA"/>
</dbReference>
<evidence type="ECO:0000256" key="1">
    <source>
        <dbReference type="ARBA" id="ARBA00004651"/>
    </source>
</evidence>
<feature type="transmembrane region" description="Helical" evidence="6">
    <location>
        <begin position="169"/>
        <end position="191"/>
    </location>
</feature>
<accession>A0A1G9SAJ1</accession>
<evidence type="ECO:0000313" key="9">
    <source>
        <dbReference type="Proteomes" id="UP000199759"/>
    </source>
</evidence>
<keyword evidence="3 6" id="KW-0812">Transmembrane</keyword>
<dbReference type="AlphaFoldDB" id="A0A1G9SAJ1"/>
<dbReference type="GO" id="GO:0005886">
    <property type="term" value="C:plasma membrane"/>
    <property type="evidence" value="ECO:0007669"/>
    <property type="project" value="UniProtKB-SubCell"/>
</dbReference>
<evidence type="ECO:0000259" key="7">
    <source>
        <dbReference type="Pfam" id="PF09335"/>
    </source>
</evidence>
<dbReference type="Pfam" id="PF09335">
    <property type="entry name" value="VTT_dom"/>
    <property type="match status" value="1"/>
</dbReference>
<keyword evidence="4 6" id="KW-1133">Transmembrane helix</keyword>
<evidence type="ECO:0000256" key="5">
    <source>
        <dbReference type="ARBA" id="ARBA00023136"/>
    </source>
</evidence>
<dbReference type="PANTHER" id="PTHR12677">
    <property type="entry name" value="GOLGI APPARATUS MEMBRANE PROTEIN TVP38-RELATED"/>
    <property type="match status" value="1"/>
</dbReference>
<dbReference type="STRING" id="144026.SAMN04488568_10926"/>
<keyword evidence="9" id="KW-1185">Reference proteome</keyword>
<dbReference type="OrthoDB" id="9814092at2"/>
<gene>
    <name evidence="8" type="ORF">SAMN04488568_10926</name>
</gene>
<organism evidence="8 9">
    <name type="scientific">Maricaulis salignorans</name>
    <dbReference type="NCBI Taxonomy" id="144026"/>
    <lineage>
        <taxon>Bacteria</taxon>
        <taxon>Pseudomonadati</taxon>
        <taxon>Pseudomonadota</taxon>
        <taxon>Alphaproteobacteria</taxon>
        <taxon>Maricaulales</taxon>
        <taxon>Maricaulaceae</taxon>
        <taxon>Maricaulis</taxon>
    </lineage>
</organism>
<dbReference type="InterPro" id="IPR015414">
    <property type="entry name" value="TMEM64"/>
</dbReference>
<comment type="subcellular location">
    <subcellularLocation>
        <location evidence="1 6">Cell membrane</location>
        <topology evidence="1 6">Multi-pass membrane protein</topology>
    </subcellularLocation>
</comment>
<comment type="similarity">
    <text evidence="6">Belongs to the TVP38/TMEM64 family.</text>
</comment>
<sequence length="246" mass="26311">MNALIQFMLRLDARAARAIGVSIALFAGVAAVFVIGRFVLDIGPGAIDEWFDSAASRWYALPLTILVFIALSFLGAPQFGLMAAAIVAFGPQTGFIYAWIATLAAATVNYFLGRWFGAGLLARFGGDWANRISDFIGRNGLLASMIVRWVPSGPFIVVNMGFGIARTPYWAFGLGTLLGTGPKLLVVALAGQSILAMMSEGQLLLGLTLALAVAGWIGMMLVARRWLRRNRPVEGAEPPAKHEAEP</sequence>
<feature type="domain" description="VTT" evidence="7">
    <location>
        <begin position="77"/>
        <end position="192"/>
    </location>
</feature>
<feature type="transmembrane region" description="Helical" evidence="6">
    <location>
        <begin position="21"/>
        <end position="40"/>
    </location>
</feature>
<dbReference type="InterPro" id="IPR032816">
    <property type="entry name" value="VTT_dom"/>
</dbReference>
<protein>
    <recommendedName>
        <fullName evidence="6">TVP38/TMEM64 family membrane protein</fullName>
    </recommendedName>
</protein>
<proteinExistence type="inferred from homology"/>
<evidence type="ECO:0000256" key="6">
    <source>
        <dbReference type="RuleBase" id="RU366058"/>
    </source>
</evidence>
<evidence type="ECO:0000256" key="2">
    <source>
        <dbReference type="ARBA" id="ARBA00022475"/>
    </source>
</evidence>
<reference evidence="8 9" key="1">
    <citation type="submission" date="2016-10" db="EMBL/GenBank/DDBJ databases">
        <authorList>
            <person name="de Groot N.N."/>
        </authorList>
    </citation>
    <scope>NUCLEOTIDE SEQUENCE [LARGE SCALE GENOMIC DNA]</scope>
    <source>
        <strain evidence="8 9">DSM 16077</strain>
    </source>
</reference>
<dbReference type="PANTHER" id="PTHR12677:SF59">
    <property type="entry name" value="GOLGI APPARATUS MEMBRANE PROTEIN TVP38-RELATED"/>
    <property type="match status" value="1"/>
</dbReference>
<feature type="transmembrane region" description="Helical" evidence="6">
    <location>
        <begin position="136"/>
        <end position="157"/>
    </location>
</feature>
<keyword evidence="5 6" id="KW-0472">Membrane</keyword>
<name>A0A1G9SAJ1_9PROT</name>
<keyword evidence="2 6" id="KW-1003">Cell membrane</keyword>